<feature type="active site" description="Nucleophile" evidence="11">
    <location>
        <position position="195"/>
    </location>
</feature>
<comment type="similarity">
    <text evidence="2 11">Belongs to the ArgJ family.</text>
</comment>
<dbReference type="PANTHER" id="PTHR23100:SF0">
    <property type="entry name" value="ARGININE BIOSYNTHESIS BIFUNCTIONAL PROTEIN ARGJ, MITOCHONDRIAL"/>
    <property type="match status" value="1"/>
</dbReference>
<dbReference type="GO" id="GO:0004042">
    <property type="term" value="F:L-glutamate N-acetyltransferase activity"/>
    <property type="evidence" value="ECO:0007669"/>
    <property type="project" value="UniProtKB-UniRule"/>
</dbReference>
<feature type="binding site" evidence="11">
    <location>
        <position position="195"/>
    </location>
    <ligand>
        <name>substrate</name>
    </ligand>
</feature>
<accession>A0A0B1Q7B8</accession>
<dbReference type="SUPFAM" id="SSF56266">
    <property type="entry name" value="DmpA/ArgJ-like"/>
    <property type="match status" value="1"/>
</dbReference>
<dbReference type="EC" id="2.3.1.1" evidence="11"/>
<dbReference type="OrthoDB" id="9804242at2"/>
<dbReference type="GO" id="GO:0004358">
    <property type="term" value="F:L-glutamate N-acetyltransferase activity, acting on acetyl-L-ornithine as donor"/>
    <property type="evidence" value="ECO:0007669"/>
    <property type="project" value="UniProtKB-UniRule"/>
</dbReference>
<dbReference type="FunFam" id="3.60.70.12:FF:000001">
    <property type="entry name" value="Arginine biosynthesis bifunctional protein ArgJ, chloroplastic"/>
    <property type="match status" value="1"/>
</dbReference>
<feature type="binding site" evidence="11">
    <location>
        <position position="158"/>
    </location>
    <ligand>
        <name>substrate</name>
    </ligand>
</feature>
<dbReference type="GO" id="GO:0005737">
    <property type="term" value="C:cytoplasm"/>
    <property type="evidence" value="ECO:0007669"/>
    <property type="project" value="UniProtKB-SubCell"/>
</dbReference>
<feature type="site" description="Cleavage; by autolysis" evidence="11">
    <location>
        <begin position="194"/>
        <end position="195"/>
    </location>
</feature>
<comment type="pathway">
    <text evidence="11">Amino-acid biosynthesis; L-arginine biosynthesis; L-ornithine and N-acetyl-L-glutamate from L-glutamate and N(2)-acetyl-L-ornithine (cyclic): step 1/1.</text>
</comment>
<comment type="caution">
    <text evidence="12">The sequence shown here is derived from an EMBL/GenBank/DDBJ whole genome shotgun (WGS) entry which is preliminary data.</text>
</comment>
<keyword evidence="10 11" id="KW-0012">Acyltransferase</keyword>
<protein>
    <recommendedName>
        <fullName evidence="11">Arginine biosynthesis bifunctional protein ArgJ</fullName>
    </recommendedName>
    <domain>
        <recommendedName>
            <fullName evidence="11">Glutamate N-acetyltransferase</fullName>
            <ecNumber evidence="11">2.3.1.35</ecNumber>
        </recommendedName>
        <alternativeName>
            <fullName evidence="11">Ornithine acetyltransferase</fullName>
            <shortName evidence="11">OATase</shortName>
        </alternativeName>
        <alternativeName>
            <fullName evidence="11">Ornithine transacetylase</fullName>
        </alternativeName>
    </domain>
    <domain>
        <recommendedName>
            <fullName evidence="11">Amino-acid acetyltransferase</fullName>
            <ecNumber evidence="11">2.3.1.1</ecNumber>
        </recommendedName>
        <alternativeName>
            <fullName evidence="11">N-acetylglutamate synthase</fullName>
            <shortName evidence="11">AGSase</shortName>
        </alternativeName>
    </domain>
    <component>
        <recommendedName>
            <fullName evidence="11">Arginine biosynthesis bifunctional protein ArgJ alpha chain</fullName>
        </recommendedName>
    </component>
    <component>
        <recommendedName>
            <fullName evidence="11">Arginine biosynthesis bifunctional protein ArgJ beta chain</fullName>
        </recommendedName>
    </component>
</protein>
<dbReference type="Pfam" id="PF01960">
    <property type="entry name" value="ArgJ"/>
    <property type="match status" value="1"/>
</dbReference>
<feature type="binding site" evidence="11">
    <location>
        <position position="410"/>
    </location>
    <ligand>
        <name>substrate</name>
    </ligand>
</feature>
<evidence type="ECO:0000256" key="5">
    <source>
        <dbReference type="ARBA" id="ARBA00022571"/>
    </source>
</evidence>
<evidence type="ECO:0000256" key="7">
    <source>
        <dbReference type="ARBA" id="ARBA00022679"/>
    </source>
</evidence>
<gene>
    <name evidence="11" type="primary">argJ</name>
    <name evidence="12" type="ORF">LA66_00885</name>
</gene>
<keyword evidence="8 11" id="KW-0068">Autocatalytic cleavage</keyword>
<keyword evidence="7 11" id="KW-0808">Transferase</keyword>
<dbReference type="NCBIfam" id="NF003802">
    <property type="entry name" value="PRK05388.1"/>
    <property type="match status" value="1"/>
</dbReference>
<feature type="site" description="Involved in the stabilization of negative charge on the oxyanion by the formation of the oxyanion hole" evidence="11">
    <location>
        <position position="122"/>
    </location>
</feature>
<dbReference type="STRING" id="370622.LA66_00885"/>
<evidence type="ECO:0000256" key="9">
    <source>
        <dbReference type="ARBA" id="ARBA00023268"/>
    </source>
</evidence>
<feature type="site" description="Involved in the stabilization of negative charge on the oxyanion by the formation of the oxyanion hole" evidence="11">
    <location>
        <position position="121"/>
    </location>
</feature>
<dbReference type="InterPro" id="IPR042195">
    <property type="entry name" value="ArgJ_beta_C"/>
</dbReference>
<proteinExistence type="inferred from homology"/>
<dbReference type="UniPathway" id="UPA00068">
    <property type="reaction ID" value="UER00106"/>
</dbReference>
<dbReference type="InterPro" id="IPR002813">
    <property type="entry name" value="Arg_biosynth_ArgJ"/>
</dbReference>
<dbReference type="AlphaFoldDB" id="A0A0B1Q7B8"/>
<evidence type="ECO:0000313" key="13">
    <source>
        <dbReference type="Proteomes" id="UP000030826"/>
    </source>
</evidence>
<feature type="chain" id="PRO_5023342315" description="Arginine biosynthesis bifunctional protein ArgJ alpha chain" evidence="11">
    <location>
        <begin position="1"/>
        <end position="194"/>
    </location>
</feature>
<comment type="function">
    <text evidence="11">Catalyzes two activities which are involved in the cyclic version of arginine biosynthesis: the synthesis of N-acetylglutamate from glutamate and acetyl-CoA as the acetyl donor, and of ornithine by transacetylation between N(2)-acetylornithine and glutamate.</text>
</comment>
<dbReference type="HAMAP" id="MF_01106">
    <property type="entry name" value="ArgJ"/>
    <property type="match status" value="1"/>
</dbReference>
<keyword evidence="6 11" id="KW-0028">Amino-acid biosynthesis</keyword>
<feature type="binding site" evidence="11">
    <location>
        <position position="184"/>
    </location>
    <ligand>
        <name>substrate</name>
    </ligand>
</feature>
<feature type="binding site" evidence="11">
    <location>
        <position position="282"/>
    </location>
    <ligand>
        <name>substrate</name>
    </ligand>
</feature>
<dbReference type="EC" id="2.3.1.35" evidence="11"/>
<dbReference type="CDD" id="cd02152">
    <property type="entry name" value="OAT"/>
    <property type="match status" value="1"/>
</dbReference>
<keyword evidence="5 11" id="KW-0055">Arginine biosynthesis</keyword>
<dbReference type="FunFam" id="3.10.20.340:FF:000003">
    <property type="entry name" value="Arginine biosynthesis bifunctional protein ArgJ"/>
    <property type="match status" value="1"/>
</dbReference>
<dbReference type="InterPro" id="IPR016117">
    <property type="entry name" value="ArgJ-like_dom_sf"/>
</dbReference>
<dbReference type="GO" id="GO:0006592">
    <property type="term" value="P:ornithine biosynthetic process"/>
    <property type="evidence" value="ECO:0007669"/>
    <property type="project" value="TreeGrafter"/>
</dbReference>
<evidence type="ECO:0000256" key="4">
    <source>
        <dbReference type="ARBA" id="ARBA00022490"/>
    </source>
</evidence>
<dbReference type="Gene3D" id="3.60.70.12">
    <property type="entry name" value="L-amino peptidase D-ALA esterase/amidase"/>
    <property type="match status" value="1"/>
</dbReference>
<dbReference type="Proteomes" id="UP000030826">
    <property type="component" value="Unassembled WGS sequence"/>
</dbReference>
<comment type="subunit">
    <text evidence="3 11">Heterotetramer of two alpha and two beta chains.</text>
</comment>
<feature type="chain" id="PRO_5023342314" description="Arginine biosynthesis bifunctional protein ArgJ beta chain" evidence="11">
    <location>
        <begin position="195"/>
        <end position="410"/>
    </location>
</feature>
<dbReference type="GO" id="GO:0006526">
    <property type="term" value="P:L-arginine biosynthetic process"/>
    <property type="evidence" value="ECO:0007669"/>
    <property type="project" value="UniProtKB-UniRule"/>
</dbReference>
<dbReference type="RefSeq" id="WP_039188072.1">
    <property type="nucleotide sequence ID" value="NZ_JRFJ01000001.1"/>
</dbReference>
<comment type="pathway">
    <text evidence="11">Amino-acid biosynthesis; L-arginine biosynthesis; N(2)-acetyl-L-ornithine from L-glutamate: step 1/4.</text>
</comment>
<dbReference type="Gene3D" id="3.10.20.340">
    <property type="entry name" value="ArgJ beta chain, C-terminal domain"/>
    <property type="match status" value="1"/>
</dbReference>
<comment type="catalytic activity">
    <reaction evidence="11">
        <text>N(2)-acetyl-L-ornithine + L-glutamate = N-acetyl-L-glutamate + L-ornithine</text>
        <dbReference type="Rhea" id="RHEA:15349"/>
        <dbReference type="ChEBI" id="CHEBI:29985"/>
        <dbReference type="ChEBI" id="CHEBI:44337"/>
        <dbReference type="ChEBI" id="CHEBI:46911"/>
        <dbReference type="ChEBI" id="CHEBI:57805"/>
        <dbReference type="EC" id="2.3.1.35"/>
    </reaction>
</comment>
<comment type="catalytic activity">
    <reaction evidence="11">
        <text>L-glutamate + acetyl-CoA = N-acetyl-L-glutamate + CoA + H(+)</text>
        <dbReference type="Rhea" id="RHEA:24292"/>
        <dbReference type="ChEBI" id="CHEBI:15378"/>
        <dbReference type="ChEBI" id="CHEBI:29985"/>
        <dbReference type="ChEBI" id="CHEBI:44337"/>
        <dbReference type="ChEBI" id="CHEBI:57287"/>
        <dbReference type="ChEBI" id="CHEBI:57288"/>
        <dbReference type="EC" id="2.3.1.1"/>
    </reaction>
</comment>
<evidence type="ECO:0000256" key="8">
    <source>
        <dbReference type="ARBA" id="ARBA00022813"/>
    </source>
</evidence>
<comment type="subcellular location">
    <subcellularLocation>
        <location evidence="1 11">Cytoplasm</location>
    </subcellularLocation>
</comment>
<dbReference type="EMBL" id="JRFJ01000001">
    <property type="protein sequence ID" value="KHJ55271.1"/>
    <property type="molecule type" value="Genomic_DNA"/>
</dbReference>
<evidence type="ECO:0000256" key="3">
    <source>
        <dbReference type="ARBA" id="ARBA00011475"/>
    </source>
</evidence>
<dbReference type="NCBIfam" id="TIGR00120">
    <property type="entry name" value="ArgJ"/>
    <property type="match status" value="1"/>
</dbReference>
<evidence type="ECO:0000256" key="6">
    <source>
        <dbReference type="ARBA" id="ARBA00022605"/>
    </source>
</evidence>
<feature type="binding site" evidence="11">
    <location>
        <position position="405"/>
    </location>
    <ligand>
        <name>substrate</name>
    </ligand>
</feature>
<name>A0A0B1Q7B8_9HYPH</name>
<evidence type="ECO:0000256" key="2">
    <source>
        <dbReference type="ARBA" id="ARBA00006774"/>
    </source>
</evidence>
<sequence>MSDAVSPLAPSTYPDMPAIAGVRIATAAAGIKYRGRTDVLMMVLDEGTSVAGVFTTSRCPSAPVDFCRANLPGGVARAIVVNSGNANAFTGRRGRETTQATAEAAAQAVGCSVSEVFLASTGVIGEPLDAGRFTHVLAGLAETATEGAWRQAAEAIMTTDTYPKMATATVDFGGVSVRINGIAKGAGMIAPDMATMLSFVATDAAIAAPVLQALLAGAVVPSFNSVTVDSDTSTSDTLLMFATGQAGGAPVVDIEDARLDSFRAALLELLTELARQVARDGEGARKEIQVRVEGAVDDASARRIALSIANSPLVKTAIAGEDANWGRVVMAVGKAGEPADRDRLAISFGSVRVAVDGERDPAYSEAEASEAMKEDVIRILVDIGLGDGAWTVYGCDLTKEYVAINGDYRS</sequence>
<evidence type="ECO:0000313" key="12">
    <source>
        <dbReference type="EMBL" id="KHJ55271.1"/>
    </source>
</evidence>
<evidence type="ECO:0000256" key="1">
    <source>
        <dbReference type="ARBA" id="ARBA00004496"/>
    </source>
</evidence>
<dbReference type="PANTHER" id="PTHR23100">
    <property type="entry name" value="ARGININE BIOSYNTHESIS BIFUNCTIONAL PROTEIN ARGJ"/>
    <property type="match status" value="1"/>
</dbReference>
<keyword evidence="9 11" id="KW-0511">Multifunctional enzyme</keyword>
<keyword evidence="4 11" id="KW-0963">Cytoplasm</keyword>
<organism evidence="12 13">
    <name type="scientific">Aureimonas altamirensis</name>
    <dbReference type="NCBI Taxonomy" id="370622"/>
    <lineage>
        <taxon>Bacteria</taxon>
        <taxon>Pseudomonadati</taxon>
        <taxon>Pseudomonadota</taxon>
        <taxon>Alphaproteobacteria</taxon>
        <taxon>Hyphomicrobiales</taxon>
        <taxon>Aurantimonadaceae</taxon>
        <taxon>Aureimonas</taxon>
    </lineage>
</organism>
<evidence type="ECO:0000256" key="10">
    <source>
        <dbReference type="ARBA" id="ARBA00023315"/>
    </source>
</evidence>
<evidence type="ECO:0000256" key="11">
    <source>
        <dbReference type="HAMAP-Rule" id="MF_01106"/>
    </source>
</evidence>
<reference evidence="12 13" key="1">
    <citation type="submission" date="2014-09" db="EMBL/GenBank/DDBJ databases">
        <title>Isolation and characterization of Aurantimonas altamirensis ON-56566 from clinical sample following a dog bite.</title>
        <authorList>
            <person name="Eshaghi A."/>
            <person name="Li A."/>
            <person name="Shahinas D."/>
            <person name="Bahn P."/>
            <person name="Kus J.V."/>
            <person name="Patel S.N."/>
        </authorList>
    </citation>
    <scope>NUCLEOTIDE SEQUENCE [LARGE SCALE GENOMIC DNA]</scope>
    <source>
        <strain evidence="12 13">ON-56566</strain>
    </source>
</reference>